<dbReference type="PANTHER" id="PTHR22954:SF3">
    <property type="entry name" value="PROTEIN CBG08539"/>
    <property type="match status" value="1"/>
</dbReference>
<reference evidence="3 4" key="1">
    <citation type="submission" date="2022-05" db="EMBL/GenBank/DDBJ databases">
        <title>A multi-omics perspective on studying reproductive biology in Daphnia sinensis.</title>
        <authorList>
            <person name="Jia J."/>
        </authorList>
    </citation>
    <scope>NUCLEOTIDE SEQUENCE [LARGE SCALE GENOMIC DNA]</scope>
    <source>
        <strain evidence="3 4">WSL</strain>
    </source>
</reference>
<gene>
    <name evidence="3" type="ORF">GHT06_009982</name>
</gene>
<feature type="compositionally biased region" description="Polar residues" evidence="2">
    <location>
        <begin position="405"/>
        <end position="425"/>
    </location>
</feature>
<dbReference type="InterPro" id="IPR005312">
    <property type="entry name" value="DUF1759"/>
</dbReference>
<protein>
    <submittedName>
        <fullName evidence="3">Uncharacterized protein</fullName>
    </submittedName>
</protein>
<sequence length="552" mass="63123">MATNFGKQAGPLDEICQTSDNSEFPPLSSAKQLKRERAVEKGRHTKLITKIDQHIANFGSKRELAVHRASLADQLEECIAEHGRYVESTDFNEEEDANPDEWIRKCEAITMEVYGRNDKYIRTPRSSIQSSVVNEETLNNTLRNQPDNNDSIVSSSVSRRRNQDPDPAAIMTEIQQRIRQEIELRRNVEEQLSKAMTTMTQMTIDSAKLSSEIERNVEFQRKIQQQAEQMAKDKKNTEEAELQYRAIVEKEKRQMNEKYEKAMEAVENRIKQLEELSRQEKEAECPEKADASAHGAFQKKRVDFNYRNTEVTAEAPRIRRETNQGPSFFRPDAPSFEIPNQGPSFFRPDASSFGVPNQGPSFFRSAAPSFGSQSQGASYYCATAPPSDGANQHSSEKNENRKSPTVDSSKWSFNQTKNGPANSNKPNRKSVFRMPRLDLDPFDGDPRKWPTFIANFKDLVNDDQAISSTKKMALLRSCLKPNIQQSLGDCLNDPALYEAALEELECTYDHPHLISRGYIRTILDLPKVPHVNDYRALWIFYIPARRRFVVKK</sequence>
<evidence type="ECO:0000313" key="3">
    <source>
        <dbReference type="EMBL" id="KAI9562532.1"/>
    </source>
</evidence>
<feature type="region of interest" description="Disordered" evidence="2">
    <location>
        <begin position="340"/>
        <end position="359"/>
    </location>
</feature>
<evidence type="ECO:0000313" key="4">
    <source>
        <dbReference type="Proteomes" id="UP000820818"/>
    </source>
</evidence>
<feature type="compositionally biased region" description="Basic and acidic residues" evidence="2">
    <location>
        <begin position="394"/>
        <end position="404"/>
    </location>
</feature>
<proteinExistence type="predicted"/>
<feature type="region of interest" description="Disordered" evidence="2">
    <location>
        <begin position="374"/>
        <end position="433"/>
    </location>
</feature>
<keyword evidence="4" id="KW-1185">Reference proteome</keyword>
<evidence type="ECO:0000256" key="2">
    <source>
        <dbReference type="SAM" id="MobiDB-lite"/>
    </source>
</evidence>
<feature type="region of interest" description="Disordered" evidence="2">
    <location>
        <begin position="138"/>
        <end position="166"/>
    </location>
</feature>
<feature type="region of interest" description="Disordered" evidence="2">
    <location>
        <begin position="1"/>
        <end position="36"/>
    </location>
</feature>
<feature type="coiled-coil region" evidence="1">
    <location>
        <begin position="216"/>
        <end position="283"/>
    </location>
</feature>
<accession>A0AAD5PX34</accession>
<name>A0AAD5PX34_9CRUS</name>
<organism evidence="3 4">
    <name type="scientific">Daphnia sinensis</name>
    <dbReference type="NCBI Taxonomy" id="1820382"/>
    <lineage>
        <taxon>Eukaryota</taxon>
        <taxon>Metazoa</taxon>
        <taxon>Ecdysozoa</taxon>
        <taxon>Arthropoda</taxon>
        <taxon>Crustacea</taxon>
        <taxon>Branchiopoda</taxon>
        <taxon>Diplostraca</taxon>
        <taxon>Cladocera</taxon>
        <taxon>Anomopoda</taxon>
        <taxon>Daphniidae</taxon>
        <taxon>Daphnia</taxon>
        <taxon>Daphnia similis group</taxon>
    </lineage>
</organism>
<keyword evidence="1" id="KW-0175">Coiled coil</keyword>
<evidence type="ECO:0000256" key="1">
    <source>
        <dbReference type="SAM" id="Coils"/>
    </source>
</evidence>
<feature type="compositionally biased region" description="Low complexity" evidence="2">
    <location>
        <begin position="147"/>
        <end position="157"/>
    </location>
</feature>
<dbReference type="PANTHER" id="PTHR22954">
    <property type="entry name" value="RETROVIRAL PROTEASE-RELATED"/>
    <property type="match status" value="1"/>
</dbReference>
<dbReference type="Proteomes" id="UP000820818">
    <property type="component" value="Linkage Group LG2"/>
</dbReference>
<dbReference type="AlphaFoldDB" id="A0AAD5PX34"/>
<dbReference type="Pfam" id="PF03564">
    <property type="entry name" value="DUF1759"/>
    <property type="match status" value="1"/>
</dbReference>
<comment type="caution">
    <text evidence="3">The sequence shown here is derived from an EMBL/GenBank/DDBJ whole genome shotgun (WGS) entry which is preliminary data.</text>
</comment>
<dbReference type="EMBL" id="WJBH02000002">
    <property type="protein sequence ID" value="KAI9562532.1"/>
    <property type="molecule type" value="Genomic_DNA"/>
</dbReference>